<dbReference type="OrthoDB" id="3700901at2"/>
<gene>
    <name evidence="1" type="ORF">CF165_32700</name>
</gene>
<evidence type="ECO:0000313" key="1">
    <source>
        <dbReference type="EMBL" id="OXM63119.1"/>
    </source>
</evidence>
<dbReference type="EMBL" id="NMUL01000038">
    <property type="protein sequence ID" value="OXM63119.1"/>
    <property type="molecule type" value="Genomic_DNA"/>
</dbReference>
<reference evidence="2" key="1">
    <citation type="submission" date="2017-07" db="EMBL/GenBank/DDBJ databases">
        <title>Comparative genome mining reveals phylogenetic distribution patterns of secondary metabolites in Amycolatopsis.</title>
        <authorList>
            <person name="Adamek M."/>
            <person name="Alanjary M."/>
            <person name="Sales-Ortells H."/>
            <person name="Goodfellow M."/>
            <person name="Bull A.T."/>
            <person name="Kalinowski J."/>
            <person name="Ziemert N."/>
        </authorList>
    </citation>
    <scope>NUCLEOTIDE SEQUENCE [LARGE SCALE GENOMIC DNA]</scope>
    <source>
        <strain evidence="2">H5</strain>
    </source>
</reference>
<comment type="caution">
    <text evidence="1">The sequence shown here is derived from an EMBL/GenBank/DDBJ whole genome shotgun (WGS) entry which is preliminary data.</text>
</comment>
<dbReference type="RefSeq" id="WP_093951427.1">
    <property type="nucleotide sequence ID" value="NZ_NMUL01000038.1"/>
</dbReference>
<evidence type="ECO:0000313" key="2">
    <source>
        <dbReference type="Proteomes" id="UP000215199"/>
    </source>
</evidence>
<keyword evidence="2" id="KW-1185">Reference proteome</keyword>
<name>A0A229SX95_9PSEU</name>
<dbReference type="AlphaFoldDB" id="A0A229SX95"/>
<sequence>MDVSEGNGSSSRSVENVAALIRGYAAPRTVAEVERDAGLKPGSLANYVKPSTAPARMPLAPVMERIADALGAPVTEVSRAFAADFELPVYDGEPLPEDETELLAQYRMLPPNLRRFARKTVASLVAEVGASRTSGEIDEFDVSQGWPPSELR</sequence>
<dbReference type="Proteomes" id="UP000215199">
    <property type="component" value="Unassembled WGS sequence"/>
</dbReference>
<organism evidence="1 2">
    <name type="scientific">Amycolatopsis vastitatis</name>
    <dbReference type="NCBI Taxonomy" id="1905142"/>
    <lineage>
        <taxon>Bacteria</taxon>
        <taxon>Bacillati</taxon>
        <taxon>Actinomycetota</taxon>
        <taxon>Actinomycetes</taxon>
        <taxon>Pseudonocardiales</taxon>
        <taxon>Pseudonocardiaceae</taxon>
        <taxon>Amycolatopsis</taxon>
    </lineage>
</organism>
<proteinExistence type="predicted"/>
<protein>
    <submittedName>
        <fullName evidence="1">Uncharacterized protein</fullName>
    </submittedName>
</protein>
<accession>A0A229SX95</accession>